<dbReference type="PROSITE" id="PS50004">
    <property type="entry name" value="C2"/>
    <property type="match status" value="4"/>
</dbReference>
<dbReference type="Pfam" id="PF25669">
    <property type="entry name" value="SMP_MUG190-like"/>
    <property type="match status" value="1"/>
</dbReference>
<feature type="compositionally biased region" description="Polar residues" evidence="6">
    <location>
        <begin position="19"/>
        <end position="49"/>
    </location>
</feature>
<feature type="compositionally biased region" description="Polar residues" evidence="6">
    <location>
        <begin position="953"/>
        <end position="963"/>
    </location>
</feature>
<dbReference type="OrthoDB" id="1029639at2759"/>
<keyword evidence="7" id="KW-1133">Transmembrane helix</keyword>
<accession>A0A2T9YM68</accession>
<evidence type="ECO:0000259" key="8">
    <source>
        <dbReference type="PROSITE" id="PS50004"/>
    </source>
</evidence>
<keyword evidence="4" id="KW-0446">Lipid-binding</keyword>
<dbReference type="CDD" id="cd00030">
    <property type="entry name" value="C2"/>
    <property type="match status" value="1"/>
</dbReference>
<dbReference type="Proteomes" id="UP000245383">
    <property type="component" value="Unassembled WGS sequence"/>
</dbReference>
<dbReference type="CDD" id="cd21678">
    <property type="entry name" value="SMP_TCB"/>
    <property type="match status" value="1"/>
</dbReference>
<feature type="region of interest" description="Disordered" evidence="6">
    <location>
        <begin position="1"/>
        <end position="49"/>
    </location>
</feature>
<feature type="region of interest" description="Disordered" evidence="6">
    <location>
        <begin position="936"/>
        <end position="972"/>
    </location>
</feature>
<keyword evidence="7" id="KW-0812">Transmembrane</keyword>
<evidence type="ECO:0000256" key="7">
    <source>
        <dbReference type="SAM" id="Phobius"/>
    </source>
</evidence>
<feature type="domain" description="C2" evidence="8">
    <location>
        <begin position="1430"/>
        <end position="1546"/>
    </location>
</feature>
<dbReference type="GO" id="GO:0006869">
    <property type="term" value="P:lipid transport"/>
    <property type="evidence" value="ECO:0007669"/>
    <property type="project" value="UniProtKB-KW"/>
</dbReference>
<evidence type="ECO:0000256" key="3">
    <source>
        <dbReference type="ARBA" id="ARBA00023055"/>
    </source>
</evidence>
<organism evidence="10 11">
    <name type="scientific">Smittium simulii</name>
    <dbReference type="NCBI Taxonomy" id="133385"/>
    <lineage>
        <taxon>Eukaryota</taxon>
        <taxon>Fungi</taxon>
        <taxon>Fungi incertae sedis</taxon>
        <taxon>Zoopagomycota</taxon>
        <taxon>Kickxellomycotina</taxon>
        <taxon>Harpellomycetes</taxon>
        <taxon>Harpellales</taxon>
        <taxon>Legeriomycetaceae</taxon>
        <taxon>Smittium</taxon>
    </lineage>
</organism>
<feature type="compositionally biased region" description="Basic and acidic residues" evidence="6">
    <location>
        <begin position="1360"/>
        <end position="1374"/>
    </location>
</feature>
<dbReference type="Pfam" id="PF00168">
    <property type="entry name" value="C2"/>
    <property type="match status" value="4"/>
</dbReference>
<evidence type="ECO:0000313" key="11">
    <source>
        <dbReference type="Proteomes" id="UP000245383"/>
    </source>
</evidence>
<dbReference type="SMART" id="SM00239">
    <property type="entry name" value="C2"/>
    <property type="match status" value="5"/>
</dbReference>
<dbReference type="GO" id="GO:0016020">
    <property type="term" value="C:membrane"/>
    <property type="evidence" value="ECO:0007669"/>
    <property type="project" value="UniProtKB-SubCell"/>
</dbReference>
<dbReference type="PANTHER" id="PTHR46980">
    <property type="entry name" value="TRICALBIN-1-RELATED"/>
    <property type="match status" value="1"/>
</dbReference>
<dbReference type="SUPFAM" id="SSF49562">
    <property type="entry name" value="C2 domain (Calcium/lipid-binding domain, CaLB)"/>
    <property type="match status" value="4"/>
</dbReference>
<feature type="domain" description="C2" evidence="8">
    <location>
        <begin position="415"/>
        <end position="535"/>
    </location>
</feature>
<evidence type="ECO:0000256" key="1">
    <source>
        <dbReference type="ARBA" id="ARBA00004370"/>
    </source>
</evidence>
<feature type="region of interest" description="Disordered" evidence="6">
    <location>
        <begin position="61"/>
        <end position="110"/>
    </location>
</feature>
<feature type="region of interest" description="Disordered" evidence="6">
    <location>
        <begin position="1360"/>
        <end position="1379"/>
    </location>
</feature>
<feature type="compositionally biased region" description="Basic and acidic residues" evidence="6">
    <location>
        <begin position="92"/>
        <end position="110"/>
    </location>
</feature>
<evidence type="ECO:0000256" key="2">
    <source>
        <dbReference type="ARBA" id="ARBA00022448"/>
    </source>
</evidence>
<gene>
    <name evidence="10" type="ORF">BB561_003292</name>
</gene>
<feature type="transmembrane region" description="Helical" evidence="7">
    <location>
        <begin position="156"/>
        <end position="186"/>
    </location>
</feature>
<evidence type="ECO:0000313" key="10">
    <source>
        <dbReference type="EMBL" id="PVU93427.1"/>
    </source>
</evidence>
<feature type="domain" description="C2" evidence="8">
    <location>
        <begin position="746"/>
        <end position="867"/>
    </location>
</feature>
<feature type="compositionally biased region" description="Basic and acidic residues" evidence="6">
    <location>
        <begin position="936"/>
        <end position="952"/>
    </location>
</feature>
<dbReference type="InterPro" id="IPR052455">
    <property type="entry name" value="Tricalbin_domain"/>
</dbReference>
<sequence>MLDPSNIDSVAVPEREKSAQSFQTSDYTTPSPVQVSTQISNSSISPGSTWTSYRETGIIVIKKPRKPTNKDSEASIFSKRTSSPDIVPLDPASKDKTTLDRQDTKNPKKAEKTLTGWKEVGAAKVEPLKAQMNMLEQILNTLDPTEMWRNCIGFFVLMYLTYLLTWLGFGFFGFLIASSFGAQWYYNSITRFRRAARDDIARGFEKDRLVNNGESAAWMNEFLSRFWVFYEPVLCATVVQVAEGILDQQTPAFLDSLKLSTFTLGSKAPRIERIQTHTDVESRDLIVMDWETSFNPNDISDLPKALLAERVNPKVVLSVRVGKGFVGAALPILVEDMVFKGKLQIRLRLSKQFPPVKTAEVSFIEKPTIDFVLKPVGGNTFGLDIAHIPGLSDFIMTIVHSTMAPMFYAPNFFSLDIDSLINGSVAKVDGACGVAIINIINARNLPKADTFGTADPYVVISSETKPDISARTNRKEGTLSPTWNETFALIIPAESDKIMFNLWDWNAVGKDEKMCNSFINMEQLIEQGGRMETCLALKKQNKNAGELNLSISYFPVHKDPVKKVNEDPELKIELEDQSETKKATEGDSSTNKTENPEADPAKEELVEDPDELIESDSGLLQLYVRSARDMAPDEASSKKFNLSAAAYLDSKVIIECPEFKKSDCPVWELGKEVFVASKTASFITINLKNSGRSIANVKFNLHEMIAKRNEDAANQVQGSDWIPVPNSPKGHVRVEVIWRPIIMDVDTVSSLIDTRSVLLPPLGIVKLNIKEAKNLKSSDAIQTSNSIDPYVKVQALNKVLAQTMYIDNTSNPTWNETLFVPVTNMKQSLLLECLNFNKNGKHKPIGDVFLPISQLLGETLKDNDLTTSYEKISPKEIITQLRLLNGKVRGELSYRAEFIPLINFNVNNNATQELKKESESSLRNSKIPSLLVKKDSDKSYDANKSPKEKPSFDRSSSAVPNQRSLPESSSKSSEELKEFEKFSLLPSIDYSEFKSGVISLVILSVRNLSRAYSGVSISTTLNNNVDLIIGKTKPSRRSGNAHDWDNENFQFVSPEIDLDKIKLEVNTLIPGQSNSLYIGKADYSVKNLIRGGYVNTKNPVWIPLNEKNGEILCKIRFDPTEDPQITPEESLSNNGILNLHVVSASNLPAADSRGSSDPYAVLSVNGTKIWKTETIKKNCNPNWNEKTTINIVNRRWVNLTFDVFDWNQIQSDERLGGSSIQLSDIPINEVVQRKLYFMGSSQESGSPYITISFMFTPSYLSQSSDNGSSLKAVVSSVAGAPVTIIKGGTKMVGGLLGSGATFVAGGGAKVVGGGAKIVGGGAKFVGGGAKIVGGGALSAGSSAVKAVGGVFGFRSKKQSVDDSNRNSLESRKTIDPQLNLSPLRPNTLLETPTISPIIIDQNKINNNDLQPSPKLQSPTVSRKNYKSNQGIAEYSLNITDLTNFPRPGILNIGINEANLLDGKDRALFTRVSMNMKNLFKTKTEKKSQKAVWKETFSVPILAGSNPILEFALKEYSRFGENKTLFLESVDPLNELKSQLVSNDYTFSDVKVIKLSNQCSDLIITLEYKVNMDSTVENVSSQDSINNTFDTQSTTKHTGSDRKSIHSLASSIRNFKKIVDSATRRLAKCGKSAAMVRLRQELSLTDLNIKTAVARTLFCTFVTSNVQNVIPSAAAELPFLSKKRTRLEYSTVAKKGLIDPVTKNNYNFALKSKNNTKNQIRPTIYKEISVKYFLDDSALTKLKKCALTFDVYQTVNYDKGVTIVKIQKFFDVAMNNIVASLNKNVSPIDTITDIGALEDTKAGCYKPYNMKLMFKKSDPQAEFPNLLEFINIVVPITYNGCKPLFHKPKTEKTAKKSSKNKSKQAELYSTKMMQKKINNFFGIRGKNQTQTDLYANKIINTKSEIFTSKSQKPNKLQAENSENKKPIIKLLAGVPGIKNQNIYAESEAAKKNILSKKKLHIEITMELSDQNNLFDSSCPPTPNFKKKCGESDRYEASNIYSANYISMDLVGKLANNNSIADLEMQ</sequence>
<dbReference type="PANTHER" id="PTHR46980:SF2">
    <property type="entry name" value="TRICALBIN-1-RELATED"/>
    <property type="match status" value="1"/>
</dbReference>
<keyword evidence="11" id="KW-1185">Reference proteome</keyword>
<feature type="compositionally biased region" description="Basic and acidic residues" evidence="6">
    <location>
        <begin position="565"/>
        <end position="585"/>
    </location>
</feature>
<proteinExistence type="predicted"/>
<dbReference type="STRING" id="133385.A0A2T9YM68"/>
<keyword evidence="5 7" id="KW-0472">Membrane</keyword>
<name>A0A2T9YM68_9FUNG</name>
<keyword evidence="2" id="KW-0813">Transport</keyword>
<comment type="caution">
    <text evidence="10">The sequence shown here is derived from an EMBL/GenBank/DDBJ whole genome shotgun (WGS) entry which is preliminary data.</text>
</comment>
<dbReference type="EMBL" id="MBFR01000129">
    <property type="protein sequence ID" value="PVU93427.1"/>
    <property type="molecule type" value="Genomic_DNA"/>
</dbReference>
<feature type="domain" description="C2" evidence="8">
    <location>
        <begin position="1119"/>
        <end position="1235"/>
    </location>
</feature>
<dbReference type="GO" id="GO:0008289">
    <property type="term" value="F:lipid binding"/>
    <property type="evidence" value="ECO:0007669"/>
    <property type="project" value="UniProtKB-KW"/>
</dbReference>
<dbReference type="InterPro" id="IPR000008">
    <property type="entry name" value="C2_dom"/>
</dbReference>
<evidence type="ECO:0000259" key="9">
    <source>
        <dbReference type="PROSITE" id="PS51847"/>
    </source>
</evidence>
<evidence type="ECO:0000256" key="6">
    <source>
        <dbReference type="SAM" id="MobiDB-lite"/>
    </source>
</evidence>
<comment type="subcellular location">
    <subcellularLocation>
        <location evidence="1">Membrane</location>
    </subcellularLocation>
</comment>
<protein>
    <submittedName>
        <fullName evidence="10">Uncharacterized protein</fullName>
    </submittedName>
</protein>
<dbReference type="PROSITE" id="PS51847">
    <property type="entry name" value="SMP"/>
    <property type="match status" value="1"/>
</dbReference>
<dbReference type="Gene3D" id="2.60.40.150">
    <property type="entry name" value="C2 domain"/>
    <property type="match status" value="3"/>
</dbReference>
<feature type="domain" description="SMP-LTD" evidence="9">
    <location>
        <begin position="212"/>
        <end position="418"/>
    </location>
</feature>
<keyword evidence="3" id="KW-0445">Lipid transport</keyword>
<feature type="region of interest" description="Disordered" evidence="6">
    <location>
        <begin position="565"/>
        <end position="610"/>
    </location>
</feature>
<reference evidence="10 11" key="1">
    <citation type="journal article" date="2018" name="MBio">
        <title>Comparative Genomics Reveals the Core Gene Toolbox for the Fungus-Insect Symbiosis.</title>
        <authorList>
            <person name="Wang Y."/>
            <person name="Stata M."/>
            <person name="Wang W."/>
            <person name="Stajich J.E."/>
            <person name="White M.M."/>
            <person name="Moncalvo J.M."/>
        </authorList>
    </citation>
    <scope>NUCLEOTIDE SEQUENCE [LARGE SCALE GENOMIC DNA]</scope>
    <source>
        <strain evidence="10 11">SWE-8-4</strain>
    </source>
</reference>
<dbReference type="InterPro" id="IPR031468">
    <property type="entry name" value="SMP_LBD"/>
</dbReference>
<evidence type="ECO:0000256" key="4">
    <source>
        <dbReference type="ARBA" id="ARBA00023121"/>
    </source>
</evidence>
<dbReference type="InterPro" id="IPR035892">
    <property type="entry name" value="C2_domain_sf"/>
</dbReference>
<evidence type="ECO:0000256" key="5">
    <source>
        <dbReference type="ARBA" id="ARBA00023136"/>
    </source>
</evidence>